<name>Q678I9_9VIRU</name>
<keyword evidence="2" id="KW-1185">Reference proteome</keyword>
<dbReference type="GeneID" id="2979147"/>
<protein>
    <submittedName>
        <fullName evidence="1">Uncharacterized protein</fullName>
    </submittedName>
</protein>
<evidence type="ECO:0000313" key="1">
    <source>
        <dbReference type="EMBL" id="AAU10868.1"/>
    </source>
</evidence>
<sequence>MSSFKNNVLREAGTNKSLSVSTYQAVFIILNIKSHSIVPF</sequence>
<reference evidence="1 2" key="1">
    <citation type="journal article" date="2004" name="J. Virol.">
        <title>Complete genome sequence of lymphocystis disease virus isolated from China.</title>
        <authorList>
            <person name="Zhang Q.Y."/>
            <person name="Xiao F."/>
            <person name="Xie J."/>
            <person name="Li Z.Q."/>
            <person name="Gui J.F."/>
        </authorList>
    </citation>
    <scope>NUCLEOTIDE SEQUENCE [LARGE SCALE GENOMIC DNA]</scope>
</reference>
<dbReference type="EMBL" id="AY380826">
    <property type="protein sequence ID" value="AAU10868.1"/>
    <property type="molecule type" value="Genomic_DNA"/>
</dbReference>
<proteinExistence type="predicted"/>
<dbReference type="KEGG" id="vg:2979147"/>
<dbReference type="RefSeq" id="YP_073529.1">
    <property type="nucleotide sequence ID" value="NC_005902.1"/>
</dbReference>
<accession>Q678I9</accession>
<organism evidence="1 2">
    <name type="scientific">lymphocystis disease virus-China</name>
    <dbReference type="NCBI Taxonomy" id="256729"/>
    <lineage>
        <taxon>Viruses</taxon>
        <taxon>Varidnaviria</taxon>
        <taxon>Bamfordvirae</taxon>
        <taxon>Nucleocytoviricota</taxon>
        <taxon>Megaviricetes</taxon>
        <taxon>Pimascovirales</taxon>
        <taxon>Pimascovirales incertae sedis</taxon>
        <taxon>Iridoviridae</taxon>
        <taxon>Alphairidovirinae</taxon>
        <taxon>Lymphocystivirus</taxon>
        <taxon>Lymphocystivirus paralichthys1</taxon>
        <taxon>Lymphocystis disease virus 2</taxon>
    </lineage>
</organism>
<evidence type="ECO:0000313" key="2">
    <source>
        <dbReference type="Proteomes" id="UP000106699"/>
    </source>
</evidence>
<dbReference type="Proteomes" id="UP000106699">
    <property type="component" value="Segment"/>
</dbReference>